<gene>
    <name evidence="6" type="ORF">Aph01nite_33530</name>
</gene>
<dbReference type="PANTHER" id="PTHR22604">
    <property type="entry name" value="OXIDOREDUCTASES"/>
    <property type="match status" value="1"/>
</dbReference>
<dbReference type="InterPro" id="IPR000683">
    <property type="entry name" value="Gfo/Idh/MocA-like_OxRdtase_N"/>
</dbReference>
<evidence type="ECO:0000259" key="5">
    <source>
        <dbReference type="Pfam" id="PF22725"/>
    </source>
</evidence>
<dbReference type="Gene3D" id="3.30.360.10">
    <property type="entry name" value="Dihydrodipicolinate Reductase, domain 2"/>
    <property type="match status" value="1"/>
</dbReference>
<reference evidence="6" key="1">
    <citation type="submission" date="2021-01" db="EMBL/GenBank/DDBJ databases">
        <title>Whole genome shotgun sequence of Acrocarpospora phusangensis NBRC 108782.</title>
        <authorList>
            <person name="Komaki H."/>
            <person name="Tamura T."/>
        </authorList>
    </citation>
    <scope>NUCLEOTIDE SEQUENCE</scope>
    <source>
        <strain evidence="6">NBRC 108782</strain>
    </source>
</reference>
<keyword evidence="7" id="KW-1185">Reference proteome</keyword>
<evidence type="ECO:0000259" key="4">
    <source>
        <dbReference type="Pfam" id="PF01408"/>
    </source>
</evidence>
<dbReference type="EMBL" id="BOOA01000024">
    <property type="protein sequence ID" value="GIH25043.1"/>
    <property type="molecule type" value="Genomic_DNA"/>
</dbReference>
<dbReference type="Pfam" id="PF01408">
    <property type="entry name" value="GFO_IDH_MocA"/>
    <property type="match status" value="1"/>
</dbReference>
<dbReference type="SUPFAM" id="SSF55347">
    <property type="entry name" value="Glyceraldehyde-3-phosphate dehydrogenase-like, C-terminal domain"/>
    <property type="match status" value="1"/>
</dbReference>
<dbReference type="GO" id="GO:0016491">
    <property type="term" value="F:oxidoreductase activity"/>
    <property type="evidence" value="ECO:0007669"/>
    <property type="project" value="UniProtKB-KW"/>
</dbReference>
<evidence type="ECO:0000256" key="3">
    <source>
        <dbReference type="SAM" id="MobiDB-lite"/>
    </source>
</evidence>
<dbReference type="InterPro" id="IPR050984">
    <property type="entry name" value="Gfo/Idh/MocA_domain"/>
</dbReference>
<evidence type="ECO:0000256" key="1">
    <source>
        <dbReference type="ARBA" id="ARBA00010928"/>
    </source>
</evidence>
<dbReference type="InterPro" id="IPR036291">
    <property type="entry name" value="NAD(P)-bd_dom_sf"/>
</dbReference>
<keyword evidence="2" id="KW-0560">Oxidoreductase</keyword>
<feature type="region of interest" description="Disordered" evidence="3">
    <location>
        <begin position="329"/>
        <end position="348"/>
    </location>
</feature>
<proteinExistence type="inferred from homology"/>
<name>A0A919QAG9_9ACTN</name>
<evidence type="ECO:0000313" key="7">
    <source>
        <dbReference type="Proteomes" id="UP000640052"/>
    </source>
</evidence>
<dbReference type="AlphaFoldDB" id="A0A919QAG9"/>
<dbReference type="Pfam" id="PF22725">
    <property type="entry name" value="GFO_IDH_MocA_C3"/>
    <property type="match status" value="1"/>
</dbReference>
<dbReference type="PANTHER" id="PTHR22604:SF105">
    <property type="entry name" value="TRANS-1,2-DIHYDROBENZENE-1,2-DIOL DEHYDROGENASE"/>
    <property type="match status" value="1"/>
</dbReference>
<dbReference type="Proteomes" id="UP000640052">
    <property type="component" value="Unassembled WGS sequence"/>
</dbReference>
<dbReference type="GO" id="GO:0000166">
    <property type="term" value="F:nucleotide binding"/>
    <property type="evidence" value="ECO:0007669"/>
    <property type="project" value="InterPro"/>
</dbReference>
<protein>
    <submittedName>
        <fullName evidence="6">Oxidoreductase</fullName>
    </submittedName>
</protein>
<feature type="compositionally biased region" description="Basic and acidic residues" evidence="3">
    <location>
        <begin position="339"/>
        <end position="348"/>
    </location>
</feature>
<evidence type="ECO:0000313" key="6">
    <source>
        <dbReference type="EMBL" id="GIH25043.1"/>
    </source>
</evidence>
<comment type="similarity">
    <text evidence="1">Belongs to the Gfo/Idh/MocA family.</text>
</comment>
<organism evidence="6 7">
    <name type="scientific">Acrocarpospora phusangensis</name>
    <dbReference type="NCBI Taxonomy" id="1070424"/>
    <lineage>
        <taxon>Bacteria</taxon>
        <taxon>Bacillati</taxon>
        <taxon>Actinomycetota</taxon>
        <taxon>Actinomycetes</taxon>
        <taxon>Streptosporangiales</taxon>
        <taxon>Streptosporangiaceae</taxon>
        <taxon>Acrocarpospora</taxon>
    </lineage>
</organism>
<comment type="caution">
    <text evidence="6">The sequence shown here is derived from an EMBL/GenBank/DDBJ whole genome shotgun (WGS) entry which is preliminary data.</text>
</comment>
<feature type="domain" description="Gfo/Idh/MocA-like oxidoreductase N-terminal" evidence="4">
    <location>
        <begin position="7"/>
        <end position="123"/>
    </location>
</feature>
<sequence>MSRQHLRLGVLGAARIAPAGILDPAGRLSDVEVTAIASRDRRRGRLFAELYNIATVYGGYEELLADPDIDAVYIALPNALHAEFLLRALGEGKHVLCEKPLAANHEEALLIEDEAAKHPDLVVMEAFHWRYHPLAEDILANLSELGPLRKLHVRFAFPLLRRHDIRWDFRLAGGAMMDVGCYAVSLINMIMKSDPQAVTANAAVAAPEIDRRMDAELLFPGGLRASLTASMLSTAPPGRYAQIEGASGRMTVRNPFAGHRSGAIRMSGTALSSTATSYPSERTTYYYQLKAFVAAIRGVSPNLTPPSTSVRNLHLIDAVYRAAGLPVRPSRIVPANGSPDHKDNSTKT</sequence>
<feature type="domain" description="GFO/IDH/MocA-like oxidoreductase" evidence="5">
    <location>
        <begin position="144"/>
        <end position="250"/>
    </location>
</feature>
<evidence type="ECO:0000256" key="2">
    <source>
        <dbReference type="ARBA" id="ARBA00023002"/>
    </source>
</evidence>
<dbReference type="Gene3D" id="3.40.50.720">
    <property type="entry name" value="NAD(P)-binding Rossmann-like Domain"/>
    <property type="match status" value="1"/>
</dbReference>
<accession>A0A919QAG9</accession>
<dbReference type="InterPro" id="IPR055170">
    <property type="entry name" value="GFO_IDH_MocA-like_dom"/>
</dbReference>
<dbReference type="SUPFAM" id="SSF51735">
    <property type="entry name" value="NAD(P)-binding Rossmann-fold domains"/>
    <property type="match status" value="1"/>
</dbReference>